<dbReference type="Pfam" id="PF00528">
    <property type="entry name" value="BPD_transp_1"/>
    <property type="match status" value="1"/>
</dbReference>
<feature type="transmembrane region" description="Helical" evidence="7">
    <location>
        <begin position="166"/>
        <end position="190"/>
    </location>
</feature>
<feature type="transmembrane region" description="Helical" evidence="7">
    <location>
        <begin position="20"/>
        <end position="39"/>
    </location>
</feature>
<keyword evidence="5 7" id="KW-1133">Transmembrane helix</keyword>
<feature type="transmembrane region" description="Helical" evidence="7">
    <location>
        <begin position="115"/>
        <end position="136"/>
    </location>
</feature>
<comment type="caution">
    <text evidence="9">The sequence shown here is derived from an EMBL/GenBank/DDBJ whole genome shotgun (WGS) entry which is preliminary data.</text>
</comment>
<evidence type="ECO:0000313" key="10">
    <source>
        <dbReference type="Proteomes" id="UP000284202"/>
    </source>
</evidence>
<dbReference type="RefSeq" id="WP_119745728.1">
    <property type="nucleotide sequence ID" value="NZ_QZCG01000002.1"/>
</dbReference>
<feature type="transmembrane region" description="Helical" evidence="7">
    <location>
        <begin position="211"/>
        <end position="236"/>
    </location>
</feature>
<accession>A0A418T3R0</accession>
<evidence type="ECO:0000313" key="9">
    <source>
        <dbReference type="EMBL" id="RJE87858.1"/>
    </source>
</evidence>
<dbReference type="EMBL" id="QZCG01000002">
    <property type="protein sequence ID" value="RJE87858.1"/>
    <property type="molecule type" value="Genomic_DNA"/>
</dbReference>
<gene>
    <name evidence="9" type="ORF">D3P04_02710</name>
</gene>
<evidence type="ECO:0000259" key="8">
    <source>
        <dbReference type="PROSITE" id="PS50928"/>
    </source>
</evidence>
<dbReference type="PANTHER" id="PTHR30193:SF45">
    <property type="entry name" value="ABC TRANSPORTER PERMEASE PROTEIN"/>
    <property type="match status" value="1"/>
</dbReference>
<name>A0A418T3R0_9RHOB</name>
<dbReference type="InterPro" id="IPR000515">
    <property type="entry name" value="MetI-like"/>
</dbReference>
<keyword evidence="10" id="KW-1185">Reference proteome</keyword>
<evidence type="ECO:0000256" key="3">
    <source>
        <dbReference type="ARBA" id="ARBA00022475"/>
    </source>
</evidence>
<dbReference type="PROSITE" id="PS50928">
    <property type="entry name" value="ABC_TM1"/>
    <property type="match status" value="1"/>
</dbReference>
<feature type="domain" description="ABC transmembrane type-1" evidence="8">
    <location>
        <begin position="78"/>
        <end position="292"/>
    </location>
</feature>
<dbReference type="InterPro" id="IPR035906">
    <property type="entry name" value="MetI-like_sf"/>
</dbReference>
<dbReference type="CDD" id="cd06261">
    <property type="entry name" value="TM_PBP2"/>
    <property type="match status" value="1"/>
</dbReference>
<feature type="transmembrane region" description="Helical" evidence="7">
    <location>
        <begin position="82"/>
        <end position="103"/>
    </location>
</feature>
<dbReference type="GO" id="GO:0005886">
    <property type="term" value="C:plasma membrane"/>
    <property type="evidence" value="ECO:0007669"/>
    <property type="project" value="UniProtKB-SubCell"/>
</dbReference>
<dbReference type="PANTHER" id="PTHR30193">
    <property type="entry name" value="ABC TRANSPORTER PERMEASE PROTEIN"/>
    <property type="match status" value="1"/>
</dbReference>
<dbReference type="SUPFAM" id="SSF161098">
    <property type="entry name" value="MetI-like"/>
    <property type="match status" value="1"/>
</dbReference>
<dbReference type="Proteomes" id="UP000284202">
    <property type="component" value="Unassembled WGS sequence"/>
</dbReference>
<protein>
    <submittedName>
        <fullName evidence="9">Sugar ABC transporter permease</fullName>
    </submittedName>
</protein>
<evidence type="ECO:0000256" key="1">
    <source>
        <dbReference type="ARBA" id="ARBA00004651"/>
    </source>
</evidence>
<evidence type="ECO:0000256" key="2">
    <source>
        <dbReference type="ARBA" id="ARBA00022448"/>
    </source>
</evidence>
<evidence type="ECO:0000256" key="5">
    <source>
        <dbReference type="ARBA" id="ARBA00022989"/>
    </source>
</evidence>
<dbReference type="GO" id="GO:0055085">
    <property type="term" value="P:transmembrane transport"/>
    <property type="evidence" value="ECO:0007669"/>
    <property type="project" value="InterPro"/>
</dbReference>
<keyword evidence="2 7" id="KW-0813">Transport</keyword>
<comment type="similarity">
    <text evidence="7">Belongs to the binding-protein-dependent transport system permease family.</text>
</comment>
<keyword evidence="6 7" id="KW-0472">Membrane</keyword>
<dbReference type="AlphaFoldDB" id="A0A418T3R0"/>
<dbReference type="InterPro" id="IPR051393">
    <property type="entry name" value="ABC_transporter_permease"/>
</dbReference>
<proteinExistence type="inferred from homology"/>
<comment type="subcellular location">
    <subcellularLocation>
        <location evidence="1 7">Cell membrane</location>
        <topology evidence="1 7">Multi-pass membrane protein</topology>
    </subcellularLocation>
</comment>
<evidence type="ECO:0000256" key="6">
    <source>
        <dbReference type="ARBA" id="ARBA00023136"/>
    </source>
</evidence>
<dbReference type="Gene3D" id="1.10.3720.10">
    <property type="entry name" value="MetI-like"/>
    <property type="match status" value="1"/>
</dbReference>
<organism evidence="9 10">
    <name type="scientific">Paracoccus onubensis</name>
    <dbReference type="NCBI Taxonomy" id="1675788"/>
    <lineage>
        <taxon>Bacteria</taxon>
        <taxon>Pseudomonadati</taxon>
        <taxon>Pseudomonadota</taxon>
        <taxon>Alphaproteobacteria</taxon>
        <taxon>Rhodobacterales</taxon>
        <taxon>Paracoccaceae</taxon>
        <taxon>Paracoccus</taxon>
    </lineage>
</organism>
<dbReference type="OrthoDB" id="9805108at2"/>
<evidence type="ECO:0000256" key="4">
    <source>
        <dbReference type="ARBA" id="ARBA00022692"/>
    </source>
</evidence>
<keyword evidence="4 7" id="KW-0812">Transmembrane</keyword>
<sequence>MRNSVKIQTRRKDPARFLPYAFIAPLAAYLLIFHAYPLMQEFILSTTYTSLLDPSLREFVGLDNYRDVLGDPEFHKVLRITAIYTVICVSGGVGLGLLVALLLDFNFRGRGLARALITIPWAAPPVAVALIFIWMYNAQFGIFNDILSGLGISAEPINWLDDPQRALPAVLFATIWQIFPFSSVVILSALQGVQSELREAAIIDGADKLSVFKAVVWPTIRPTVAILALLLTVWSLRRFDVIWVMTQGGPLGETNTLVIDLYRRAFVYLDLGHAAAVGVIGVCIALVVTFIYFWLSARADRAAGK</sequence>
<reference evidence="10" key="1">
    <citation type="submission" date="2018-09" db="EMBL/GenBank/DDBJ databases">
        <title>Acidovorax cavernicola nov. sp. isolated from Gruta de las Maravillas (Aracena, Spain).</title>
        <authorList>
            <person name="Jurado V."/>
            <person name="Gutierrez-Patricio S."/>
            <person name="Gonzalez-Pimentel J.L."/>
            <person name="Miller A.Z."/>
            <person name="Laiz L."/>
            <person name="Saiz-Jimenez C."/>
        </authorList>
    </citation>
    <scope>NUCLEOTIDE SEQUENCE [LARGE SCALE GENOMIC DNA]</scope>
    <source>
        <strain evidence="10">1011MAR3C25</strain>
    </source>
</reference>
<evidence type="ECO:0000256" key="7">
    <source>
        <dbReference type="RuleBase" id="RU363032"/>
    </source>
</evidence>
<feature type="transmembrane region" description="Helical" evidence="7">
    <location>
        <begin position="271"/>
        <end position="295"/>
    </location>
</feature>
<keyword evidence="3" id="KW-1003">Cell membrane</keyword>